<dbReference type="Proteomes" id="UP000887569">
    <property type="component" value="Unplaced"/>
</dbReference>
<name>A0A914ZNM4_PARUN</name>
<evidence type="ECO:0000313" key="2">
    <source>
        <dbReference type="Proteomes" id="UP000887569"/>
    </source>
</evidence>
<dbReference type="AlphaFoldDB" id="A0A914ZNM4"/>
<evidence type="ECO:0000256" key="1">
    <source>
        <dbReference type="SAM" id="MobiDB-lite"/>
    </source>
</evidence>
<keyword evidence="2" id="KW-1185">Reference proteome</keyword>
<organism evidence="2 3">
    <name type="scientific">Parascaris univalens</name>
    <name type="common">Nematode worm</name>
    <dbReference type="NCBI Taxonomy" id="6257"/>
    <lineage>
        <taxon>Eukaryota</taxon>
        <taxon>Metazoa</taxon>
        <taxon>Ecdysozoa</taxon>
        <taxon>Nematoda</taxon>
        <taxon>Chromadorea</taxon>
        <taxon>Rhabditida</taxon>
        <taxon>Spirurina</taxon>
        <taxon>Ascaridomorpha</taxon>
        <taxon>Ascaridoidea</taxon>
        <taxon>Ascarididae</taxon>
        <taxon>Parascaris</taxon>
    </lineage>
</organism>
<proteinExistence type="predicted"/>
<dbReference type="WBParaSite" id="PgB10_g086_t01">
    <property type="protein sequence ID" value="PgB10_g086_t01"/>
    <property type="gene ID" value="PgB10_g086"/>
</dbReference>
<feature type="region of interest" description="Disordered" evidence="1">
    <location>
        <begin position="34"/>
        <end position="57"/>
    </location>
</feature>
<evidence type="ECO:0000313" key="3">
    <source>
        <dbReference type="WBParaSite" id="PgB10_g086_t01"/>
    </source>
</evidence>
<sequence length="103" mass="11728">MAASLDQLAAVAQFELAAKMQSIVDMYGTVNRDENKDEERWPLQTPTNSVPEHDDEEMEHLSPLQQLNVQSVSVFRAFILHVFIHAHKISCVCHAIIGFLFFM</sequence>
<protein>
    <submittedName>
        <fullName evidence="3">Uncharacterized protein</fullName>
    </submittedName>
</protein>
<reference evidence="3" key="1">
    <citation type="submission" date="2022-11" db="UniProtKB">
        <authorList>
            <consortium name="WormBaseParasite"/>
        </authorList>
    </citation>
    <scope>IDENTIFICATION</scope>
</reference>
<accession>A0A914ZNM4</accession>